<dbReference type="PANTHER" id="PTHR35871:SF1">
    <property type="entry name" value="CXC1-LIKE CYSTEINE CLUSTER ASSOCIATED WITH KDZ TRANSPOSASES DOMAIN-CONTAINING PROTEIN"/>
    <property type="match status" value="1"/>
</dbReference>
<gene>
    <name evidence="1" type="ORF">DFH08DRAFT_970826</name>
</gene>
<sequence length="475" mass="53624">MACLGKKQILAVAPGVAAAKDVLMDIQLFLQGPSRDANHGGYIPPPTPVPGFASEWKEYTAIFPMAIAIGRDKHCARTFASLSQVYITDRKVLPINLYGHWTKSMLADEDLATDIRNHLQELSKFITAEKLIQYLTHDDIQDRKKGQYCNGHEHKDVVYYREEVYLPTLKGFQDRSWIFEADGTIITPSLLSGTRCTVIWYQDESIFYAHDHRQKSWYHKDADSVPYKKGDGHLYMVTDYFSAHYGWLCFSDGQPTTCRAMCPGKKHNSYFSSEDIEEQAVATCTLRSTGALSARAMQKSISGTQKGKNVKPEANFPILVNKLNKDGSQSYDAHSNLLKENIQMTGASFADGTPQDLYFPLNAPKHTSKFKGMAIILEEHRKRGDLGPVSETVLKKKNAECPKFKCSDPNSGTCCMCCMLFNQPDFTVVKSCLEVTCTEFHVTVLFLPKFHCELNPIEIVWGYMKRLYRLNPESS</sequence>
<keyword evidence="2" id="KW-1185">Reference proteome</keyword>
<evidence type="ECO:0000313" key="2">
    <source>
        <dbReference type="Proteomes" id="UP001218218"/>
    </source>
</evidence>
<dbReference type="InterPro" id="IPR036397">
    <property type="entry name" value="RNaseH_sf"/>
</dbReference>
<name>A0AAD6ZEW4_9AGAR</name>
<evidence type="ECO:0000313" key="1">
    <source>
        <dbReference type="EMBL" id="KAJ7318929.1"/>
    </source>
</evidence>
<dbReference type="PANTHER" id="PTHR35871">
    <property type="entry name" value="EXPRESSED PROTEIN"/>
    <property type="match status" value="1"/>
</dbReference>
<dbReference type="Proteomes" id="UP001218218">
    <property type="component" value="Unassembled WGS sequence"/>
</dbReference>
<dbReference type="EMBL" id="JARIHO010000055">
    <property type="protein sequence ID" value="KAJ7318929.1"/>
    <property type="molecule type" value="Genomic_DNA"/>
</dbReference>
<proteinExistence type="predicted"/>
<dbReference type="Gene3D" id="3.30.420.10">
    <property type="entry name" value="Ribonuclease H-like superfamily/Ribonuclease H"/>
    <property type="match status" value="1"/>
</dbReference>
<reference evidence="1" key="1">
    <citation type="submission" date="2023-03" db="EMBL/GenBank/DDBJ databases">
        <title>Massive genome expansion in bonnet fungi (Mycena s.s.) driven by repeated elements and novel gene families across ecological guilds.</title>
        <authorList>
            <consortium name="Lawrence Berkeley National Laboratory"/>
            <person name="Harder C.B."/>
            <person name="Miyauchi S."/>
            <person name="Viragh M."/>
            <person name="Kuo A."/>
            <person name="Thoen E."/>
            <person name="Andreopoulos B."/>
            <person name="Lu D."/>
            <person name="Skrede I."/>
            <person name="Drula E."/>
            <person name="Henrissat B."/>
            <person name="Morin E."/>
            <person name="Kohler A."/>
            <person name="Barry K."/>
            <person name="LaButti K."/>
            <person name="Morin E."/>
            <person name="Salamov A."/>
            <person name="Lipzen A."/>
            <person name="Mereny Z."/>
            <person name="Hegedus B."/>
            <person name="Baldrian P."/>
            <person name="Stursova M."/>
            <person name="Weitz H."/>
            <person name="Taylor A."/>
            <person name="Grigoriev I.V."/>
            <person name="Nagy L.G."/>
            <person name="Martin F."/>
            <person name="Kauserud H."/>
        </authorList>
    </citation>
    <scope>NUCLEOTIDE SEQUENCE</scope>
    <source>
        <strain evidence="1">CBHHK002</strain>
    </source>
</reference>
<organism evidence="1 2">
    <name type="scientific">Mycena albidolilacea</name>
    <dbReference type="NCBI Taxonomy" id="1033008"/>
    <lineage>
        <taxon>Eukaryota</taxon>
        <taxon>Fungi</taxon>
        <taxon>Dikarya</taxon>
        <taxon>Basidiomycota</taxon>
        <taxon>Agaricomycotina</taxon>
        <taxon>Agaricomycetes</taxon>
        <taxon>Agaricomycetidae</taxon>
        <taxon>Agaricales</taxon>
        <taxon>Marasmiineae</taxon>
        <taxon>Mycenaceae</taxon>
        <taxon>Mycena</taxon>
    </lineage>
</organism>
<accession>A0AAD6ZEW4</accession>
<dbReference type="GO" id="GO:0003676">
    <property type="term" value="F:nucleic acid binding"/>
    <property type="evidence" value="ECO:0007669"/>
    <property type="project" value="InterPro"/>
</dbReference>
<protein>
    <submittedName>
        <fullName evidence="1">Uncharacterized protein</fullName>
    </submittedName>
</protein>
<comment type="caution">
    <text evidence="1">The sequence shown here is derived from an EMBL/GenBank/DDBJ whole genome shotgun (WGS) entry which is preliminary data.</text>
</comment>
<dbReference type="AlphaFoldDB" id="A0AAD6ZEW4"/>